<sequence>MANANPEQEDILRYVLNHVFLPPKLPQEDDYDAERDAALCRFAYDASLEFGAFLSQSQQAQWSTVSQMLKNMLESTRVLDKDVLVTNISHLEIGAVLVYHIRGQNAAVILRRLQHTVVFEVFEVSPLPEAVMAIEGKLICSYPGPAVELPLEVARDSSFVEQLVNFLVQMHIDRLPGAEATTTKAGSKVPETRGTTHPKYISQLLIMILRGMGSEATVNRITKRIADEVCWNNALNPWRRSPLWLVLRVAIQTTADSRETYKAFMVFFQARLLQLFIDHDLPSELLHAARVKTSRRIHKLGASAPPRLLQAMAALSQKVKECLELRWSTAQHLQEFSPSYTPYPATVEKDTIISLLESRTYLARILSPESYTDTFTKFHPSNFPRLRDLHDLAPSGLTKAVQADGRIALADFEFLVQEQLDSWVMENRHLESGCKTLGSLLGQYISASQAHYSSNPEDESLMLLTIMELWVALDTIAGVKCPLLLSYSPVIPASFLNPLLLRRAKSIERAAQIERYIRRRHSNATIATSIFSDQLNRDTFAVRFFQASPILHAARASIESHAATMRENKRKELQEFNERHRLLTLEVATLSCNFSGSYRRAKHTKACSKCMLQKRADKMCIEVHEWPLPHHPLESEATVFELNCPPVFAIWRTCTYRILRDIGMAHVPAQSRFSPKVLLEDYKGLANWSIKGTSGRITIGSETKSFLQSHYRATKIPAEEDRVCVNNGLRFRLYDTVKEEHVLSTFDLNLDSYCTLRILEDGEGLYCGLQYAVSHTTHAHNDTIVNQGACPSNLSIHEHLAFSNLRCGSHLQWMNIARELRSNILTFSREEVHTLLTQAAWQIGPLSNDGLTRDWHFELGVSGFGLVLIREAMDLLSSVEANWIEGTTVKSIIYLASRLLASTLDWQVRENAYRLLGKARNMTHNWMLEIVNKLQDAVDDDQASELQRRACDMAATCRATFDVDPAHLNALLLSSADVAIAIECAIVLHDNIPPHFGHAFLDLQKLLNRDHRLSHFLESPLIKLIQADRRGIDAAITSVWSAYRPGNGGWRQLDEPNSRWLTSFTASLPNQRAQQVHYNILNGELLVDGKSLGCLPQEIVGHSIYKRIFGQKILDIIPADMPGMDYATRNLVHGYHIFFAMRGSSRLIIRARCGSGRVLELIPHEVLLGDFPTFFITEHTHWMDVQSGEVEFRPLDRLWDPSPHNWRLVFHPNAGSRMIHGTPATRYLLDIRSGTFQGLAARVRPLEYSEYLTVFLDNSYRISIELPRFRLSFFAHGGELESKNMQGMVIDDNQCTGTMIGLSTQLVLRHKDSTFASLPRSRCVLIPRGNVHFALSTDQNHVRVHIDTRTNFKRRVTWDKYEIDTDLGLLVGNVNLTSRFYRIYLHALCSNSLPDPLTGQTGTDHTLQELQAAGSFSFQKLTEADVELLRLIGNLTPRREYYPQHLSAMQTTHWSPQLPALSQHSMFDTAIGKILDYGRSLSAFAGPKDNDIDLDYKQESAPVLMARAAQRNSVYYEGGFKTSADLDRRYNSRDLPHIADHDSCAVEALKTSRLVYAWPPGLTRHIEPSELIETFKAWGNMSGPMEGTSLMYTREWLRLDLPAKWLSIYDLCRQAGQNAAKYELVFSFAALSFSSASLREFIPVLLAFATMPESLFIAPPLHLSYDLEVGFEPIRKQVRNIIVSGTRPLGSSPSSRLLQLPNENILDFYIRQRAHYDDQISYRTDGAADRLMIESNSSFPQSPFNQADDPSWFNIEKIMGDATKYFASCSRNRDLRSFASQVTVILEGNYKAPPKLDSRIPIFGFVPQLDVCLRPTDSSFTLESLLSFRACPAIAHSFCEAAIGAHVKPRPLDQPVDTGVLEDLISQFRSKGCSNLTQLYSERLESSRRELHGQQTPVLPQHTPPRGDCLAFRDRCKSRLRELFSSIRSSLSPSTTTERILADAGLWPRIHHRSILQPLASTANICPSPEWAGILAAFAEVFIEYQHSQRLLGYALQSDAEKFYKELDSASFNRRDAVRIPDWLLIQIQSNFITRTIQYDVAREMIDPSSNASTILQLNMGEGKSHVIVPLVAAALADSRKLVRVVVLKPLAGQMFHLLVERISGLSNRRIFYLPFSRDITMNTQQIQHIRNLFEECARVQGVLVAQPEHILSFRLMVVDRILSSGFPLNPIAQNLQDMQKWLTSTSRDILDESDEILHVRYQLIYTMDHQQPLDDGQDRWTTTQNIFDLVRRHTRKIHELVPGEVELLEHRAVEGFQGKFLHVRLLGVSASEALVSCIAEDALNGALENLTFVDLSPQSSLRTAVLRFIKDYGVDHKTYLTVKRFYGNSGLWKGLLLLRGLLAHGILVHVLSQRRWRVDYGLDLKRSLLAVPYRAKDVPSLRSEFGHPDVAVCLTCLSYYYGGLTVSQMRECFELLIKLDNPPLEYEKWVRRGGDDVPVWLRRLIGVNMKDVQKFTNDIVPIFQYNQATVDFFLSQVVFPKHAKEFPSKLGTSGWDLVAPKDHFTTGFSGTNDNSDLLPTSITLTDPVNQLRTNAQVLWYLLQPENDRYVCARGADGQPSSAIEFLEFLVREPKEIRVLLDMLEMTNQQLVAHWLSLRRDVMAGVFFDDADNLSVLTQDGVVESFYSSSFFQLLDQCIVYLDDAHTRGTDLKLPLDFRAAVTLGPKVTKDRLVQGCMRMRKLGYGQSVMFCAPPEVDRRIREIESIHSSSPVKVIDVLSWVMSNTCSDIEHHIPHWVQQGVDFHKRHAGDASFSASESDVKLLKDAWLQPAARSLNEMYGLTAQSATSSNLVNDIPAMHERLRKLGVTAVRDARMEEEQEREVSHEVEQELQLERPPQTPPAVHRLDEDVRSFVRRGTIPSRSHVFFPLMTPLCSEEDSLSPPNPWSSQLLATRDFMTTTINGREKSFITDYLRPVNWLVSRVLSDGRVMLVVMSPYEVNHLIQEIRESKYVRLHMYAPRTTQATKTFENLTFYCVPPLSPSGHATLASLSLDVRCQLNVWAGQLYLDSYEMYLCLCLLLGISSSQMTGYSSVQSDRFVPKSGRIGEMVDVCLFDQSPVTLLKMLFGSRRKGMSYQQTHVGKILHARLLSREDFP</sequence>
<dbReference type="EC" id="3.4.19.12" evidence="2"/>
<feature type="domain" description="DUF3645" evidence="9">
    <location>
        <begin position="2364"/>
        <end position="2396"/>
    </location>
</feature>
<dbReference type="Pfam" id="PF20255">
    <property type="entry name" value="DUF6606"/>
    <property type="match status" value="1"/>
</dbReference>
<keyword evidence="4" id="KW-0833">Ubl conjugation pathway</keyword>
<keyword evidence="6" id="KW-0788">Thiol protease</keyword>
<dbReference type="PANTHER" id="PTHR13367">
    <property type="entry name" value="UBIQUITIN THIOESTERASE"/>
    <property type="match status" value="1"/>
</dbReference>
<comment type="catalytic activity">
    <reaction evidence="1">
        <text>Thiol-dependent hydrolysis of ester, thioester, amide, peptide and isopeptide bonds formed by the C-terminal Gly of ubiquitin (a 76-residue protein attached to proteins as an intracellular targeting signal).</text>
        <dbReference type="EC" id="3.4.19.12"/>
    </reaction>
</comment>
<dbReference type="PANTHER" id="PTHR13367:SF34">
    <property type="match status" value="1"/>
</dbReference>
<reference evidence="12" key="2">
    <citation type="submission" date="2015-01" db="EMBL/GenBank/DDBJ databases">
        <title>Evolutionary Origins and Diversification of the Mycorrhizal Mutualists.</title>
        <authorList>
            <consortium name="DOE Joint Genome Institute"/>
            <consortium name="Mycorrhizal Genomics Consortium"/>
            <person name="Kohler A."/>
            <person name="Kuo A."/>
            <person name="Nagy L.G."/>
            <person name="Floudas D."/>
            <person name="Copeland A."/>
            <person name="Barry K.W."/>
            <person name="Cichocki N."/>
            <person name="Veneault-Fourrey C."/>
            <person name="LaButti K."/>
            <person name="Lindquist E.A."/>
            <person name="Lipzen A."/>
            <person name="Lundell T."/>
            <person name="Morin E."/>
            <person name="Murat C."/>
            <person name="Riley R."/>
            <person name="Ohm R."/>
            <person name="Sun H."/>
            <person name="Tunlid A."/>
            <person name="Henrissat B."/>
            <person name="Grigoriev I.V."/>
            <person name="Hibbett D.S."/>
            <person name="Martin F."/>
        </authorList>
    </citation>
    <scope>NUCLEOTIDE SEQUENCE [LARGE SCALE GENOMIC DNA]</scope>
    <source>
        <strain evidence="12">h7</strain>
    </source>
</reference>
<dbReference type="OrthoDB" id="3182339at2759"/>
<proteinExistence type="predicted"/>
<dbReference type="STRING" id="686832.A0A0C2Z0M9"/>
<accession>A0A0C2Z0M9</accession>
<dbReference type="GO" id="GO:0006508">
    <property type="term" value="P:proteolysis"/>
    <property type="evidence" value="ECO:0007669"/>
    <property type="project" value="UniProtKB-KW"/>
</dbReference>
<evidence type="ECO:0000313" key="11">
    <source>
        <dbReference type="EMBL" id="KIM46712.1"/>
    </source>
</evidence>
<feature type="domain" description="DUF3638" evidence="8">
    <location>
        <begin position="2016"/>
        <end position="2238"/>
    </location>
</feature>
<evidence type="ECO:0000313" key="12">
    <source>
        <dbReference type="Proteomes" id="UP000053424"/>
    </source>
</evidence>
<dbReference type="PROSITE" id="PS50007">
    <property type="entry name" value="PIPLC_X_DOMAIN"/>
    <property type="match status" value="1"/>
</dbReference>
<evidence type="ECO:0000259" key="9">
    <source>
        <dbReference type="Pfam" id="PF12359"/>
    </source>
</evidence>
<dbReference type="HOGENOM" id="CLU_000211_1_0_1"/>
<evidence type="ECO:0000259" key="10">
    <source>
        <dbReference type="Pfam" id="PF20255"/>
    </source>
</evidence>
<evidence type="ECO:0000256" key="1">
    <source>
        <dbReference type="ARBA" id="ARBA00000707"/>
    </source>
</evidence>
<organism evidence="11 12">
    <name type="scientific">Hebeloma cylindrosporum</name>
    <dbReference type="NCBI Taxonomy" id="76867"/>
    <lineage>
        <taxon>Eukaryota</taxon>
        <taxon>Fungi</taxon>
        <taxon>Dikarya</taxon>
        <taxon>Basidiomycota</taxon>
        <taxon>Agaricomycotina</taxon>
        <taxon>Agaricomycetes</taxon>
        <taxon>Agaricomycetidae</taxon>
        <taxon>Agaricales</taxon>
        <taxon>Agaricineae</taxon>
        <taxon>Hymenogastraceae</taxon>
        <taxon>Hebeloma</taxon>
    </lineage>
</organism>
<gene>
    <name evidence="11" type="ORF">M413DRAFT_23079</name>
</gene>
<dbReference type="InterPro" id="IPR046541">
    <property type="entry name" value="DUF6606"/>
</dbReference>
<reference evidence="11 12" key="1">
    <citation type="submission" date="2014-04" db="EMBL/GenBank/DDBJ databases">
        <authorList>
            <consortium name="DOE Joint Genome Institute"/>
            <person name="Kuo A."/>
            <person name="Gay G."/>
            <person name="Dore J."/>
            <person name="Kohler A."/>
            <person name="Nagy L.G."/>
            <person name="Floudas D."/>
            <person name="Copeland A."/>
            <person name="Barry K.W."/>
            <person name="Cichocki N."/>
            <person name="Veneault-Fourrey C."/>
            <person name="LaButti K."/>
            <person name="Lindquist E.A."/>
            <person name="Lipzen A."/>
            <person name="Lundell T."/>
            <person name="Morin E."/>
            <person name="Murat C."/>
            <person name="Sun H."/>
            <person name="Tunlid A."/>
            <person name="Henrissat B."/>
            <person name="Grigoriev I.V."/>
            <person name="Hibbett D.S."/>
            <person name="Martin F."/>
            <person name="Nordberg H.P."/>
            <person name="Cantor M.N."/>
            <person name="Hua S.X."/>
        </authorList>
    </citation>
    <scope>NUCLEOTIDE SEQUENCE [LARGE SCALE GENOMIC DNA]</scope>
    <source>
        <strain evidence="12">h7</strain>
    </source>
</reference>
<evidence type="ECO:0000256" key="2">
    <source>
        <dbReference type="ARBA" id="ARBA00012759"/>
    </source>
</evidence>
<evidence type="ECO:0000256" key="3">
    <source>
        <dbReference type="ARBA" id="ARBA00022670"/>
    </source>
</evidence>
<feature type="domain" description="DUF6606" evidence="10">
    <location>
        <begin position="16"/>
        <end position="274"/>
    </location>
</feature>
<keyword evidence="5" id="KW-0378">Hydrolase</keyword>
<dbReference type="Pfam" id="PF12340">
    <property type="entry name" value="DUF3638"/>
    <property type="match status" value="1"/>
</dbReference>
<name>A0A0C2Z0M9_HEBCY</name>
<dbReference type="GO" id="GO:0004843">
    <property type="term" value="F:cysteine-type deubiquitinase activity"/>
    <property type="evidence" value="ECO:0007669"/>
    <property type="project" value="UniProtKB-EC"/>
</dbReference>
<evidence type="ECO:0000256" key="4">
    <source>
        <dbReference type="ARBA" id="ARBA00022786"/>
    </source>
</evidence>
<keyword evidence="12" id="KW-1185">Reference proteome</keyword>
<dbReference type="Pfam" id="PF12359">
    <property type="entry name" value="DUF3645"/>
    <property type="match status" value="1"/>
</dbReference>
<feature type="region of interest" description="Disordered" evidence="7">
    <location>
        <begin position="2820"/>
        <end position="2844"/>
    </location>
</feature>
<dbReference type="InterPro" id="IPR022105">
    <property type="entry name" value="DUF3645"/>
</dbReference>
<evidence type="ECO:0000256" key="6">
    <source>
        <dbReference type="ARBA" id="ARBA00022807"/>
    </source>
</evidence>
<evidence type="ECO:0000256" key="7">
    <source>
        <dbReference type="SAM" id="MobiDB-lite"/>
    </source>
</evidence>
<dbReference type="Proteomes" id="UP000053424">
    <property type="component" value="Unassembled WGS sequence"/>
</dbReference>
<keyword evidence="3" id="KW-0645">Protease</keyword>
<evidence type="ECO:0000259" key="8">
    <source>
        <dbReference type="Pfam" id="PF12340"/>
    </source>
</evidence>
<dbReference type="InterPro" id="IPR051346">
    <property type="entry name" value="OTU_Deubiquitinase"/>
</dbReference>
<dbReference type="EMBL" id="KN831770">
    <property type="protein sequence ID" value="KIM46712.1"/>
    <property type="molecule type" value="Genomic_DNA"/>
</dbReference>
<feature type="compositionally biased region" description="Basic and acidic residues" evidence="7">
    <location>
        <begin position="2820"/>
        <end position="2829"/>
    </location>
</feature>
<evidence type="ECO:0000256" key="5">
    <source>
        <dbReference type="ARBA" id="ARBA00022801"/>
    </source>
</evidence>
<protein>
    <recommendedName>
        <fullName evidence="2">ubiquitinyl hydrolase 1</fullName>
        <ecNumber evidence="2">3.4.19.12</ecNumber>
    </recommendedName>
</protein>
<dbReference type="InterPro" id="IPR022099">
    <property type="entry name" value="DUF3638"/>
</dbReference>